<dbReference type="InterPro" id="IPR031424">
    <property type="entry name" value="QVR-like"/>
</dbReference>
<evidence type="ECO:0000256" key="12">
    <source>
        <dbReference type="ARBA" id="ARBA00045788"/>
    </source>
</evidence>
<evidence type="ECO:0000256" key="7">
    <source>
        <dbReference type="ARBA" id="ARBA00023180"/>
    </source>
</evidence>
<reference evidence="14" key="1">
    <citation type="journal article" date="2021" name="Genome Biol. Evol.">
        <title>A High-Quality Reference Genome for a Parasitic Bivalve with Doubly Uniparental Inheritance (Bivalvia: Unionida).</title>
        <authorList>
            <person name="Smith C.H."/>
        </authorList>
    </citation>
    <scope>NUCLEOTIDE SEQUENCE</scope>
    <source>
        <strain evidence="14">CHS0354</strain>
    </source>
</reference>
<dbReference type="GO" id="GO:0005886">
    <property type="term" value="C:plasma membrane"/>
    <property type="evidence" value="ECO:0007669"/>
    <property type="project" value="UniProtKB-SubCell"/>
</dbReference>
<comment type="subunit">
    <text evidence="13">Interacts (via loop 2 of the three-fingered Ly-6 domain) with Sh/shaker; this interaction may stabilize both components of the complex and may be required for targeting or retention of Sh/shaker to neural cell projections. Interacts (via loop 2 of the three-fingered Ly-6 domain) with nAChRalpha3 and potentially other nicotinic acetylcholine receptors; this interaction is required for antagonism of nicotinic acetylcholine receptors.</text>
</comment>
<dbReference type="PANTHER" id="PTHR33562">
    <property type="entry name" value="ATILLA, ISOFORM B-RELATED-RELATED"/>
    <property type="match status" value="1"/>
</dbReference>
<comment type="caution">
    <text evidence="14">The sequence shown here is derived from an EMBL/GenBank/DDBJ whole genome shotgun (WGS) entry which is preliminary data.</text>
</comment>
<comment type="similarity">
    <text evidence="2">Belongs to the quiver family.</text>
</comment>
<evidence type="ECO:0000256" key="6">
    <source>
        <dbReference type="ARBA" id="ARBA00023157"/>
    </source>
</evidence>
<keyword evidence="4" id="KW-0732">Signal</keyword>
<dbReference type="Proteomes" id="UP001195483">
    <property type="component" value="Unassembled WGS sequence"/>
</dbReference>
<dbReference type="GO" id="GO:0048511">
    <property type="term" value="P:rhythmic process"/>
    <property type="evidence" value="ECO:0007669"/>
    <property type="project" value="UniProtKB-KW"/>
</dbReference>
<sequence length="148" mass="16675">MDLYFDKRSILLFMISMVSGGDEDCIGTKTIKCYECASATHDNYCGRKLNDSHPDVKRISCEGYCVKWVREPVPGKIWYQRTCSAKLPIGMRINVVCMKESRPSSGMLCFCDKNDCNGAIAVTSYISQTSFAMQGLIILLSWNILFNI</sequence>
<keyword evidence="3" id="KW-1003">Cell membrane</keyword>
<evidence type="ECO:0000313" key="14">
    <source>
        <dbReference type="EMBL" id="KAK3584466.1"/>
    </source>
</evidence>
<keyword evidence="7" id="KW-0325">Glycoprotein</keyword>
<evidence type="ECO:0000313" key="15">
    <source>
        <dbReference type="Proteomes" id="UP001195483"/>
    </source>
</evidence>
<keyword evidence="15" id="KW-1185">Reference proteome</keyword>
<comment type="subcellular location">
    <subcellularLocation>
        <location evidence="1">Cell membrane</location>
        <topology evidence="1">Lipid-anchor</topology>
        <topology evidence="1">GPI-anchor</topology>
        <orientation evidence="1">Extracellular side</orientation>
    </subcellularLocation>
    <subcellularLocation>
        <location evidence="9">Membrane raft</location>
        <topology evidence="9">Lipid-anchor</topology>
        <topology evidence="9">GPI-anchor</topology>
        <orientation evidence="9">Extracellular side</orientation>
    </subcellularLocation>
</comment>
<dbReference type="GO" id="GO:0030431">
    <property type="term" value="P:sleep"/>
    <property type="evidence" value="ECO:0007669"/>
    <property type="project" value="InterPro"/>
</dbReference>
<accession>A0AAE0S332</accession>
<dbReference type="AlphaFoldDB" id="A0AAE0S332"/>
<comment type="function">
    <text evidence="12">Bifunctional regulator of neuronal activity in the mushroom body, and possibly other regions of the brain, that acts as a signaling molecule required for homeostatic regulation of sleep under normal conditions and after sleep deprivation. Reduces neuronal excitability by enhancing Sh/shaker K(+) channel activity; possibly by stabilizing Sh/shaker to increase protein levels, accelerating its activation kinetics, slowing C-type inactivation and enhancing recovery from inactivation. Specifically affects the A-type K(+) current. Antagonizes nicotinic acetylcholine receptors (nAChRs) to reduce synaptic transmission, possibly by preventing their localization to the cell surface. Required for regulation of neuromuscular excitability and plasticity at neuromuscular junctions.</text>
</comment>
<dbReference type="InterPro" id="IPR050975">
    <property type="entry name" value="Sleep_regulator"/>
</dbReference>
<keyword evidence="3" id="KW-0472">Membrane</keyword>
<keyword evidence="5" id="KW-0090">Biological rhythms</keyword>
<evidence type="ECO:0000256" key="10">
    <source>
        <dbReference type="ARBA" id="ARBA00044524"/>
    </source>
</evidence>
<reference evidence="14" key="2">
    <citation type="journal article" date="2021" name="Genome Biol. Evol.">
        <title>Developing a high-quality reference genome for a parasitic bivalve with doubly uniparental inheritance (Bivalvia: Unionida).</title>
        <authorList>
            <person name="Smith C.H."/>
        </authorList>
    </citation>
    <scope>NUCLEOTIDE SEQUENCE</scope>
    <source>
        <strain evidence="14">CHS0354</strain>
        <tissue evidence="14">Mantle</tissue>
    </source>
</reference>
<dbReference type="GO" id="GO:0045121">
    <property type="term" value="C:membrane raft"/>
    <property type="evidence" value="ECO:0007669"/>
    <property type="project" value="UniProtKB-SubCell"/>
</dbReference>
<gene>
    <name evidence="14" type="ORF">CHS0354_005269</name>
</gene>
<keyword evidence="6" id="KW-1015">Disulfide bond</keyword>
<evidence type="ECO:0000256" key="13">
    <source>
        <dbReference type="ARBA" id="ARBA00046769"/>
    </source>
</evidence>
<dbReference type="GO" id="GO:0032222">
    <property type="term" value="P:regulation of synaptic transmission, cholinergic"/>
    <property type="evidence" value="ECO:0007669"/>
    <property type="project" value="InterPro"/>
</dbReference>
<dbReference type="PANTHER" id="PTHR33562:SF31">
    <property type="entry name" value="PROTEIN QUIVER"/>
    <property type="match status" value="1"/>
</dbReference>
<name>A0AAE0S332_9BIVA</name>
<dbReference type="Pfam" id="PF17064">
    <property type="entry name" value="QVR"/>
    <property type="match status" value="1"/>
</dbReference>
<evidence type="ECO:0000256" key="3">
    <source>
        <dbReference type="ARBA" id="ARBA00022475"/>
    </source>
</evidence>
<dbReference type="CDD" id="cd23595">
    <property type="entry name" value="TFP_LU_ECD_Qvr"/>
    <property type="match status" value="1"/>
</dbReference>
<reference evidence="14" key="3">
    <citation type="submission" date="2023-05" db="EMBL/GenBank/DDBJ databases">
        <authorList>
            <person name="Smith C.H."/>
        </authorList>
    </citation>
    <scope>NUCLEOTIDE SEQUENCE</scope>
    <source>
        <strain evidence="14">CHS0354</strain>
        <tissue evidence="14">Mantle</tissue>
    </source>
</reference>
<evidence type="ECO:0000256" key="1">
    <source>
        <dbReference type="ARBA" id="ARBA00004471"/>
    </source>
</evidence>
<evidence type="ECO:0000256" key="9">
    <source>
        <dbReference type="ARBA" id="ARBA00044499"/>
    </source>
</evidence>
<evidence type="ECO:0000256" key="4">
    <source>
        <dbReference type="ARBA" id="ARBA00022729"/>
    </source>
</evidence>
<protein>
    <recommendedName>
        <fullName evidence="10">UPAR/Ly6 domain-containing protein qvr</fullName>
    </recommendedName>
    <alternativeName>
        <fullName evidence="11">Protein quiver</fullName>
    </alternativeName>
    <alternativeName>
        <fullName evidence="8">Protein sleepless</fullName>
    </alternativeName>
</protein>
<organism evidence="14 15">
    <name type="scientific">Potamilus streckersoni</name>
    <dbReference type="NCBI Taxonomy" id="2493646"/>
    <lineage>
        <taxon>Eukaryota</taxon>
        <taxon>Metazoa</taxon>
        <taxon>Spiralia</taxon>
        <taxon>Lophotrochozoa</taxon>
        <taxon>Mollusca</taxon>
        <taxon>Bivalvia</taxon>
        <taxon>Autobranchia</taxon>
        <taxon>Heteroconchia</taxon>
        <taxon>Palaeoheterodonta</taxon>
        <taxon>Unionida</taxon>
        <taxon>Unionoidea</taxon>
        <taxon>Unionidae</taxon>
        <taxon>Ambleminae</taxon>
        <taxon>Lampsilini</taxon>
        <taxon>Potamilus</taxon>
    </lineage>
</organism>
<evidence type="ECO:0000256" key="2">
    <source>
        <dbReference type="ARBA" id="ARBA00010522"/>
    </source>
</evidence>
<evidence type="ECO:0000256" key="11">
    <source>
        <dbReference type="ARBA" id="ARBA00044561"/>
    </source>
</evidence>
<evidence type="ECO:0000256" key="8">
    <source>
        <dbReference type="ARBA" id="ARBA00031037"/>
    </source>
</evidence>
<evidence type="ECO:0000256" key="5">
    <source>
        <dbReference type="ARBA" id="ARBA00023108"/>
    </source>
</evidence>
<proteinExistence type="inferred from homology"/>
<dbReference type="EMBL" id="JAEAOA010000376">
    <property type="protein sequence ID" value="KAK3584466.1"/>
    <property type="molecule type" value="Genomic_DNA"/>
</dbReference>